<feature type="compositionally biased region" description="Basic and acidic residues" evidence="1">
    <location>
        <begin position="28"/>
        <end position="38"/>
    </location>
</feature>
<feature type="compositionally biased region" description="Polar residues" evidence="1">
    <location>
        <begin position="18"/>
        <end position="27"/>
    </location>
</feature>
<evidence type="ECO:0000256" key="1">
    <source>
        <dbReference type="SAM" id="MobiDB-lite"/>
    </source>
</evidence>
<feature type="compositionally biased region" description="Pro residues" evidence="1">
    <location>
        <begin position="1"/>
        <end position="13"/>
    </location>
</feature>
<dbReference type="EMBL" id="BTGB01000001">
    <property type="protein sequence ID" value="GMM44846.1"/>
    <property type="molecule type" value="Genomic_DNA"/>
</dbReference>
<name>A0AAV5R2J2_PICKL</name>
<sequence>MVSPTPKPTPPQPRIKKQLNTNPTSQPKLEKETPKIDSKPTNGKLSLYSRYNALPFKLKLYLWITTAGVAWLADSVSDRIFEQNMIEEEANRRVEMEIRKMKEAEILLNSSKK</sequence>
<evidence type="ECO:0000313" key="2">
    <source>
        <dbReference type="EMBL" id="GMM44846.1"/>
    </source>
</evidence>
<dbReference type="AlphaFoldDB" id="A0AAV5R2J2"/>
<organism evidence="2 3">
    <name type="scientific">Pichia kluyveri</name>
    <name type="common">Yeast</name>
    <dbReference type="NCBI Taxonomy" id="36015"/>
    <lineage>
        <taxon>Eukaryota</taxon>
        <taxon>Fungi</taxon>
        <taxon>Dikarya</taxon>
        <taxon>Ascomycota</taxon>
        <taxon>Saccharomycotina</taxon>
        <taxon>Pichiomycetes</taxon>
        <taxon>Pichiales</taxon>
        <taxon>Pichiaceae</taxon>
        <taxon>Pichia</taxon>
    </lineage>
</organism>
<protein>
    <submittedName>
        <fullName evidence="2">Uncharacterized protein</fullName>
    </submittedName>
</protein>
<proteinExistence type="predicted"/>
<evidence type="ECO:0000313" key="3">
    <source>
        <dbReference type="Proteomes" id="UP001378960"/>
    </source>
</evidence>
<comment type="caution">
    <text evidence="2">The sequence shown here is derived from an EMBL/GenBank/DDBJ whole genome shotgun (WGS) entry which is preliminary data.</text>
</comment>
<feature type="region of interest" description="Disordered" evidence="1">
    <location>
        <begin position="1"/>
        <end position="43"/>
    </location>
</feature>
<keyword evidence="3" id="KW-1185">Reference proteome</keyword>
<reference evidence="2 3" key="1">
    <citation type="journal article" date="2023" name="Elife">
        <title>Identification of key yeast species and microbe-microbe interactions impacting larval growth of Drosophila in the wild.</title>
        <authorList>
            <person name="Mure A."/>
            <person name="Sugiura Y."/>
            <person name="Maeda R."/>
            <person name="Honda K."/>
            <person name="Sakurai N."/>
            <person name="Takahashi Y."/>
            <person name="Watada M."/>
            <person name="Katoh T."/>
            <person name="Gotoh A."/>
            <person name="Gotoh Y."/>
            <person name="Taniguchi I."/>
            <person name="Nakamura K."/>
            <person name="Hayashi T."/>
            <person name="Katayama T."/>
            <person name="Uemura T."/>
            <person name="Hattori Y."/>
        </authorList>
    </citation>
    <scope>NUCLEOTIDE SEQUENCE [LARGE SCALE GENOMIC DNA]</scope>
    <source>
        <strain evidence="2 3">PK-24</strain>
    </source>
</reference>
<accession>A0AAV5R2J2</accession>
<gene>
    <name evidence="2" type="ORF">DAPK24_014210</name>
</gene>
<dbReference type="Proteomes" id="UP001378960">
    <property type="component" value="Unassembled WGS sequence"/>
</dbReference>